<dbReference type="Proteomes" id="UP001054837">
    <property type="component" value="Unassembled WGS sequence"/>
</dbReference>
<organism evidence="1 2">
    <name type="scientific">Caerostris darwini</name>
    <dbReference type="NCBI Taxonomy" id="1538125"/>
    <lineage>
        <taxon>Eukaryota</taxon>
        <taxon>Metazoa</taxon>
        <taxon>Ecdysozoa</taxon>
        <taxon>Arthropoda</taxon>
        <taxon>Chelicerata</taxon>
        <taxon>Arachnida</taxon>
        <taxon>Araneae</taxon>
        <taxon>Araneomorphae</taxon>
        <taxon>Entelegynae</taxon>
        <taxon>Araneoidea</taxon>
        <taxon>Araneidae</taxon>
        <taxon>Caerostris</taxon>
    </lineage>
</organism>
<gene>
    <name evidence="1" type="ORF">CDAR_516981</name>
</gene>
<dbReference type="EMBL" id="BPLQ01011151">
    <property type="protein sequence ID" value="GIY56009.1"/>
    <property type="molecule type" value="Genomic_DNA"/>
</dbReference>
<evidence type="ECO:0000313" key="1">
    <source>
        <dbReference type="EMBL" id="GIY56009.1"/>
    </source>
</evidence>
<name>A0AAV4UDZ3_9ARAC</name>
<comment type="caution">
    <text evidence="1">The sequence shown here is derived from an EMBL/GenBank/DDBJ whole genome shotgun (WGS) entry which is preliminary data.</text>
</comment>
<protein>
    <submittedName>
        <fullName evidence="1">Uncharacterized protein</fullName>
    </submittedName>
</protein>
<proteinExistence type="predicted"/>
<sequence>MDLRCADKHCCCGRHNREGMHRFQTVGQLKRAFKRLRNRASIRGDLSSAMFSVALRADDTLAVLMTDLLIINSILVLSVGGWGSFNESCLRWLVNRTDRSSIKPSTGSAIEANVAATIDL</sequence>
<reference evidence="1 2" key="1">
    <citation type="submission" date="2021-06" db="EMBL/GenBank/DDBJ databases">
        <title>Caerostris darwini draft genome.</title>
        <authorList>
            <person name="Kono N."/>
            <person name="Arakawa K."/>
        </authorList>
    </citation>
    <scope>NUCLEOTIDE SEQUENCE [LARGE SCALE GENOMIC DNA]</scope>
</reference>
<evidence type="ECO:0000313" key="2">
    <source>
        <dbReference type="Proteomes" id="UP001054837"/>
    </source>
</evidence>
<accession>A0AAV4UDZ3</accession>
<keyword evidence="2" id="KW-1185">Reference proteome</keyword>
<dbReference type="AlphaFoldDB" id="A0AAV4UDZ3"/>